<dbReference type="Proteomes" id="UP001374803">
    <property type="component" value="Chromosome"/>
</dbReference>
<gene>
    <name evidence="1" type="ORF">LVJ94_23810</name>
</gene>
<dbReference type="EMBL" id="CP089983">
    <property type="protein sequence ID" value="WXB10242.1"/>
    <property type="molecule type" value="Genomic_DNA"/>
</dbReference>
<evidence type="ECO:0008006" key="3">
    <source>
        <dbReference type="Google" id="ProtNLM"/>
    </source>
</evidence>
<evidence type="ECO:0000313" key="2">
    <source>
        <dbReference type="Proteomes" id="UP001374803"/>
    </source>
</evidence>
<dbReference type="RefSeq" id="WP_394839919.1">
    <property type="nucleotide sequence ID" value="NZ_CP089929.1"/>
</dbReference>
<keyword evidence="2" id="KW-1185">Reference proteome</keyword>
<organism evidence="1 2">
    <name type="scientific">Pendulispora rubella</name>
    <dbReference type="NCBI Taxonomy" id="2741070"/>
    <lineage>
        <taxon>Bacteria</taxon>
        <taxon>Pseudomonadati</taxon>
        <taxon>Myxococcota</taxon>
        <taxon>Myxococcia</taxon>
        <taxon>Myxococcales</taxon>
        <taxon>Sorangiineae</taxon>
        <taxon>Pendulisporaceae</taxon>
        <taxon>Pendulispora</taxon>
    </lineage>
</organism>
<reference evidence="1" key="1">
    <citation type="submission" date="2021-12" db="EMBL/GenBank/DDBJ databases">
        <title>Discovery of the Pendulisporaceae a myxobacterial family with distinct sporulation behavior and unique specialized metabolism.</title>
        <authorList>
            <person name="Garcia R."/>
            <person name="Popoff A."/>
            <person name="Bader C.D."/>
            <person name="Loehr J."/>
            <person name="Walesch S."/>
            <person name="Walt C."/>
            <person name="Boldt J."/>
            <person name="Bunk B."/>
            <person name="Haeckl F.J.F.P.J."/>
            <person name="Gunesch A.P."/>
            <person name="Birkelbach J."/>
            <person name="Nuebel U."/>
            <person name="Pietschmann T."/>
            <person name="Bach T."/>
            <person name="Mueller R."/>
        </authorList>
    </citation>
    <scope>NUCLEOTIDE SEQUENCE</scope>
    <source>
        <strain evidence="1">MSr11367</strain>
    </source>
</reference>
<evidence type="ECO:0000313" key="1">
    <source>
        <dbReference type="EMBL" id="WXB10242.1"/>
    </source>
</evidence>
<name>A0ABZ2LMY7_9BACT</name>
<protein>
    <recommendedName>
        <fullName evidence="3">ClpX-type ZB domain-containing protein</fullName>
    </recommendedName>
</protein>
<sequence length="58" mass="6393">MPTCKVCENEVDQLVSVKVAGKAKKMCEDCADRAREEAEVAEASESVVQNMMGFKGRR</sequence>
<proteinExistence type="predicted"/>
<accession>A0ABZ2LMY7</accession>